<comment type="similarity">
    <text evidence="4">Belongs to the copper transporter (Ctr) (TC 1.A.56) family. SLC31A subfamily.</text>
</comment>
<feature type="region of interest" description="Disordered" evidence="5">
    <location>
        <begin position="1"/>
        <end position="22"/>
    </location>
</feature>
<feature type="transmembrane region" description="Helical" evidence="4">
    <location>
        <begin position="60"/>
        <end position="80"/>
    </location>
</feature>
<dbReference type="GO" id="GO:0005886">
    <property type="term" value="C:plasma membrane"/>
    <property type="evidence" value="ECO:0007669"/>
    <property type="project" value="TreeGrafter"/>
</dbReference>
<evidence type="ECO:0000256" key="1">
    <source>
        <dbReference type="ARBA" id="ARBA00022692"/>
    </source>
</evidence>
<dbReference type="PANTHER" id="PTHR12483">
    <property type="entry name" value="SOLUTE CARRIER FAMILY 31 COPPER TRANSPORTERS"/>
    <property type="match status" value="1"/>
</dbReference>
<evidence type="ECO:0000313" key="7">
    <source>
        <dbReference type="Proteomes" id="UP000800092"/>
    </source>
</evidence>
<evidence type="ECO:0000256" key="4">
    <source>
        <dbReference type="RuleBase" id="RU367022"/>
    </source>
</evidence>
<comment type="subcellular location">
    <subcellularLocation>
        <location evidence="4">Membrane</location>
        <topology evidence="4">Multi-pass membrane protein</topology>
    </subcellularLocation>
</comment>
<dbReference type="Proteomes" id="UP000800092">
    <property type="component" value="Unassembled WGS sequence"/>
</dbReference>
<keyword evidence="4" id="KW-0406">Ion transport</keyword>
<keyword evidence="4" id="KW-0187">Copper transport</keyword>
<dbReference type="EMBL" id="ML991778">
    <property type="protein sequence ID" value="KAF2237914.1"/>
    <property type="molecule type" value="Genomic_DNA"/>
</dbReference>
<evidence type="ECO:0000256" key="2">
    <source>
        <dbReference type="ARBA" id="ARBA00022989"/>
    </source>
</evidence>
<gene>
    <name evidence="6" type="ORF">EV356DRAFT_564505</name>
</gene>
<dbReference type="PANTHER" id="PTHR12483:SF120">
    <property type="entry name" value="HIGH-AFFINITY COPPER TRANSPORTER CTRA2"/>
    <property type="match status" value="1"/>
</dbReference>
<accession>A0A6A6HIF0</accession>
<protein>
    <recommendedName>
        <fullName evidence="4">Copper transport protein</fullName>
    </recommendedName>
</protein>
<keyword evidence="4" id="KW-0813">Transport</keyword>
<organism evidence="6 7">
    <name type="scientific">Viridothelium virens</name>
    <name type="common">Speckled blister lichen</name>
    <name type="synonym">Trypethelium virens</name>
    <dbReference type="NCBI Taxonomy" id="1048519"/>
    <lineage>
        <taxon>Eukaryota</taxon>
        <taxon>Fungi</taxon>
        <taxon>Dikarya</taxon>
        <taxon>Ascomycota</taxon>
        <taxon>Pezizomycotina</taxon>
        <taxon>Dothideomycetes</taxon>
        <taxon>Dothideomycetes incertae sedis</taxon>
        <taxon>Trypetheliales</taxon>
        <taxon>Trypetheliaceae</taxon>
        <taxon>Viridothelium</taxon>
    </lineage>
</organism>
<dbReference type="GO" id="GO:0005375">
    <property type="term" value="F:copper ion transmembrane transporter activity"/>
    <property type="evidence" value="ECO:0007669"/>
    <property type="project" value="UniProtKB-UniRule"/>
</dbReference>
<evidence type="ECO:0000256" key="3">
    <source>
        <dbReference type="ARBA" id="ARBA00023136"/>
    </source>
</evidence>
<keyword evidence="4" id="KW-0186">Copper</keyword>
<dbReference type="Pfam" id="PF04145">
    <property type="entry name" value="Ctr"/>
    <property type="match status" value="1"/>
</dbReference>
<sequence length="201" mass="22027">MDMSSMSMTTSSSMPSSTSDGMGMSGTTTMDMAMMQMTFFQAQDTSLWTMQLTPTSTGSYAGTCILLIILAVIFRGLFAAKHYAEHYWRNQTAQRKYVTVAGKRTDAENIRAHDDAKDAVISVNGIEEGVRIVERHHTPIQPFRLTVDPLRALLMTTIVTIGYLLMLAVMTMNVGYFLSVLGGTFLGELALGRISQGTAMV</sequence>
<evidence type="ECO:0000256" key="5">
    <source>
        <dbReference type="SAM" id="MobiDB-lite"/>
    </source>
</evidence>
<name>A0A6A6HIF0_VIRVR</name>
<keyword evidence="3 4" id="KW-0472">Membrane</keyword>
<keyword evidence="2 4" id="KW-1133">Transmembrane helix</keyword>
<dbReference type="OrthoDB" id="73901at2759"/>
<proteinExistence type="inferred from homology"/>
<reference evidence="6" key="1">
    <citation type="journal article" date="2020" name="Stud. Mycol.">
        <title>101 Dothideomycetes genomes: a test case for predicting lifestyles and emergence of pathogens.</title>
        <authorList>
            <person name="Haridas S."/>
            <person name="Albert R."/>
            <person name="Binder M."/>
            <person name="Bloem J."/>
            <person name="Labutti K."/>
            <person name="Salamov A."/>
            <person name="Andreopoulos B."/>
            <person name="Baker S."/>
            <person name="Barry K."/>
            <person name="Bills G."/>
            <person name="Bluhm B."/>
            <person name="Cannon C."/>
            <person name="Castanera R."/>
            <person name="Culley D."/>
            <person name="Daum C."/>
            <person name="Ezra D."/>
            <person name="Gonzalez J."/>
            <person name="Henrissat B."/>
            <person name="Kuo A."/>
            <person name="Liang C."/>
            <person name="Lipzen A."/>
            <person name="Lutzoni F."/>
            <person name="Magnuson J."/>
            <person name="Mondo S."/>
            <person name="Nolan M."/>
            <person name="Ohm R."/>
            <person name="Pangilinan J."/>
            <person name="Park H.-J."/>
            <person name="Ramirez L."/>
            <person name="Alfaro M."/>
            <person name="Sun H."/>
            <person name="Tritt A."/>
            <person name="Yoshinaga Y."/>
            <person name="Zwiers L.-H."/>
            <person name="Turgeon B."/>
            <person name="Goodwin S."/>
            <person name="Spatafora J."/>
            <person name="Crous P."/>
            <person name="Grigoriev I."/>
        </authorList>
    </citation>
    <scope>NUCLEOTIDE SEQUENCE</scope>
    <source>
        <strain evidence="6">Tuck. ex Michener</strain>
    </source>
</reference>
<keyword evidence="7" id="KW-1185">Reference proteome</keyword>
<evidence type="ECO:0000313" key="6">
    <source>
        <dbReference type="EMBL" id="KAF2237914.1"/>
    </source>
</evidence>
<dbReference type="AlphaFoldDB" id="A0A6A6HIF0"/>
<dbReference type="InterPro" id="IPR007274">
    <property type="entry name" value="Cop_transporter"/>
</dbReference>
<keyword evidence="1 4" id="KW-0812">Transmembrane</keyword>